<dbReference type="InterPro" id="IPR002347">
    <property type="entry name" value="SDR_fam"/>
</dbReference>
<dbReference type="Proteomes" id="UP000612282">
    <property type="component" value="Unassembled WGS sequence"/>
</dbReference>
<dbReference type="PROSITE" id="PS00061">
    <property type="entry name" value="ADH_SHORT"/>
    <property type="match status" value="1"/>
</dbReference>
<dbReference type="Gene3D" id="3.40.50.720">
    <property type="entry name" value="NAD(P)-binding Rossmann-like Domain"/>
    <property type="match status" value="1"/>
</dbReference>
<dbReference type="PANTHER" id="PTHR43391:SF86">
    <property type="entry name" value="SHORT-CHAIN DEHYDROGENASE_REDUCTASE FAMILY PROTEIN"/>
    <property type="match status" value="1"/>
</dbReference>
<dbReference type="PRINTS" id="PR00081">
    <property type="entry name" value="GDHRDH"/>
</dbReference>
<evidence type="ECO:0000256" key="1">
    <source>
        <dbReference type="ARBA" id="ARBA00006484"/>
    </source>
</evidence>
<comment type="similarity">
    <text evidence="1 3">Belongs to the short-chain dehydrogenases/reductases (SDR) family.</text>
</comment>
<gene>
    <name evidence="4" type="ORF">Aco03nite_076260</name>
</gene>
<evidence type="ECO:0000256" key="2">
    <source>
        <dbReference type="ARBA" id="ARBA00023002"/>
    </source>
</evidence>
<name>A0ABQ3XL42_9ACTN</name>
<dbReference type="InterPro" id="IPR020904">
    <property type="entry name" value="Sc_DH/Rdtase_CS"/>
</dbReference>
<sequence length="237" mass="24554">MKNRRVLVTGASSGIGAATARTLHQAGARVAAGARRTDRLTGDLRLSLDVTDEVSVRAAVDAVVTEFGGLDLVVNAAGIMPLGPVLGADVTDWRRCLDTNVLGLMLVTHAALPHLARAAGQGGTADIVNIASVGGRETFPGSSAYNASKWAVVGFSEALRKEISPAGVRVSLVEPGFTDTELPASITDDTIRASIEDLVAGQKNLDSDEVAAAIAYITGQPAHVLINQLQVRPVSQL</sequence>
<dbReference type="EMBL" id="BOMG01000095">
    <property type="protein sequence ID" value="GID59222.1"/>
    <property type="molecule type" value="Genomic_DNA"/>
</dbReference>
<dbReference type="Pfam" id="PF00106">
    <property type="entry name" value="adh_short"/>
    <property type="match status" value="1"/>
</dbReference>
<dbReference type="PRINTS" id="PR00080">
    <property type="entry name" value="SDRFAMILY"/>
</dbReference>
<proteinExistence type="inferred from homology"/>
<evidence type="ECO:0000313" key="4">
    <source>
        <dbReference type="EMBL" id="GID59222.1"/>
    </source>
</evidence>
<keyword evidence="5" id="KW-1185">Reference proteome</keyword>
<keyword evidence="2" id="KW-0560">Oxidoreductase</keyword>
<reference evidence="4 5" key="1">
    <citation type="submission" date="2021-01" db="EMBL/GenBank/DDBJ databases">
        <title>Whole genome shotgun sequence of Actinoplanes couchii NBRC 106145.</title>
        <authorList>
            <person name="Komaki H."/>
            <person name="Tamura T."/>
        </authorList>
    </citation>
    <scope>NUCLEOTIDE SEQUENCE [LARGE SCALE GENOMIC DNA]</scope>
    <source>
        <strain evidence="4 5">NBRC 106145</strain>
    </source>
</reference>
<dbReference type="SUPFAM" id="SSF51735">
    <property type="entry name" value="NAD(P)-binding Rossmann-fold domains"/>
    <property type="match status" value="1"/>
</dbReference>
<dbReference type="InterPro" id="IPR036291">
    <property type="entry name" value="NAD(P)-bd_dom_sf"/>
</dbReference>
<protein>
    <submittedName>
        <fullName evidence="4">Oxidoreductase</fullName>
    </submittedName>
</protein>
<dbReference type="PANTHER" id="PTHR43391">
    <property type="entry name" value="RETINOL DEHYDROGENASE-RELATED"/>
    <property type="match status" value="1"/>
</dbReference>
<accession>A0ABQ3XL42</accession>
<evidence type="ECO:0000256" key="3">
    <source>
        <dbReference type="RuleBase" id="RU000363"/>
    </source>
</evidence>
<organism evidence="4 5">
    <name type="scientific">Actinoplanes couchii</name>
    <dbReference type="NCBI Taxonomy" id="403638"/>
    <lineage>
        <taxon>Bacteria</taxon>
        <taxon>Bacillati</taxon>
        <taxon>Actinomycetota</taxon>
        <taxon>Actinomycetes</taxon>
        <taxon>Micromonosporales</taxon>
        <taxon>Micromonosporaceae</taxon>
        <taxon>Actinoplanes</taxon>
    </lineage>
</organism>
<comment type="caution">
    <text evidence="4">The sequence shown here is derived from an EMBL/GenBank/DDBJ whole genome shotgun (WGS) entry which is preliminary data.</text>
</comment>
<evidence type="ECO:0000313" key="5">
    <source>
        <dbReference type="Proteomes" id="UP000612282"/>
    </source>
</evidence>